<dbReference type="InterPro" id="IPR037066">
    <property type="entry name" value="Plug_dom_sf"/>
</dbReference>
<evidence type="ECO:0000256" key="1">
    <source>
        <dbReference type="ARBA" id="ARBA00004571"/>
    </source>
</evidence>
<evidence type="ECO:0000256" key="3">
    <source>
        <dbReference type="ARBA" id="ARBA00022452"/>
    </source>
</evidence>
<dbReference type="OrthoDB" id="9766643at2"/>
<keyword evidence="4 7" id="KW-0812">Transmembrane</keyword>
<dbReference type="EMBL" id="QJUL01000002">
    <property type="protein sequence ID" value="TBU97000.1"/>
    <property type="molecule type" value="Genomic_DNA"/>
</dbReference>
<organism evidence="10 11">
    <name type="scientific">Phytopseudomonas dryadis</name>
    <dbReference type="NCBI Taxonomy" id="2487520"/>
    <lineage>
        <taxon>Bacteria</taxon>
        <taxon>Pseudomonadati</taxon>
        <taxon>Pseudomonadota</taxon>
        <taxon>Gammaproteobacteria</taxon>
        <taxon>Pseudomonadales</taxon>
        <taxon>Pseudomonadaceae</taxon>
        <taxon>Phytopseudomonas</taxon>
    </lineage>
</organism>
<evidence type="ECO:0000256" key="7">
    <source>
        <dbReference type="PROSITE-ProRule" id="PRU01360"/>
    </source>
</evidence>
<comment type="similarity">
    <text evidence="7">Belongs to the TonB-dependent receptor family.</text>
</comment>
<sequence length="939" mass="105112">MTTKALPPRTPLRRLLKGSSLLLLLGLPTLSSAAEPATSAPASAHETVRDYDIPAQPLSSALLAFGQQSGLQISVDSQILAGHQAPRIQGALNTEQVLSRLLAGSDIVWRYTAHNALLLEGAAQAPSSGVLQLEGTQVRGQAMLYQGETVIGRRTIEALPAGNGDITSLLKTHPNVQFNDNQLSSKTPGEIDPADISINGAKYWQNLFLVDGMSMNNDIDPVASNATSMTDVPGRSQGLALDSDLLEEIKVLDSNVPAAYGGFNGGVVEANTRKPSKQLHGKVSVQMARSEWTQYHIDDSQEEDFENSTNASNQPEFEKLITRATLEGHLTENFGLLANFSRKTSEIPLKGYNPSTYTDPVDGMDKNQERRIDNYFLKGVWKASDNLDIDFSLTHAPQTNRYFITNSKDSMVDIDSGGDMAALRVNWQTAYARLSHSFSWSRLENSRDSEKNYYKGWRWSETTNWSASTPSTILASEGSYGDIEQRQTRYGYTLNADWNSFHLLGSEHQVQTGLELNKQNAYYERLESFSYGSLLTGASACTENEWCSVGYTPQFGTDAQAFRRQYTYDAGKIEIDSESWSVYLQDEITLGKLTLRPGLRLDGDDYMDKETLAPRFAFEYDFFGNGQTRLIGGVNRYYGRNLFAYRLNDGRATLESYRARTISNGIVGDWGAPVRSVNSTKFSQLDIPYDDELTLGLSHIQWDTEFAVKYVNRKGRDQIIRTQGRYLGQPSTDLTELTNNYYTYTNRGESETDVYTFTLTPLQELNLWGTRTSGQLAVDWTDVTSSHTDYATSVSETLLLDPIIQYEGKFIRYSERPANNFNRPWTLRLTTITEIPRWNLTWSNFLRHRDGYRRIADTGDNINYQGTPVDVWAEQSYGSSLVWDTRLAWALPLGGSQAAFVNLDVSNLLDKVVVNNLSSSDIPTYEVGRQFMVEIGYRF</sequence>
<dbReference type="InterPro" id="IPR039426">
    <property type="entry name" value="TonB-dep_rcpt-like"/>
</dbReference>
<keyword evidence="5 7" id="KW-0472">Membrane</keyword>
<name>A0A4Q9R9Y4_9GAMM</name>
<dbReference type="AlphaFoldDB" id="A0A4Q9R9Y4"/>
<dbReference type="InterPro" id="IPR012910">
    <property type="entry name" value="Plug_dom"/>
</dbReference>
<dbReference type="SUPFAM" id="SSF56935">
    <property type="entry name" value="Porins"/>
    <property type="match status" value="1"/>
</dbReference>
<protein>
    <submittedName>
        <fullName evidence="10">TonB-dependent receptor</fullName>
    </submittedName>
</protein>
<dbReference type="PROSITE" id="PS52016">
    <property type="entry name" value="TONB_DEPENDENT_REC_3"/>
    <property type="match status" value="1"/>
</dbReference>
<evidence type="ECO:0000256" key="8">
    <source>
        <dbReference type="SAM" id="SignalP"/>
    </source>
</evidence>
<evidence type="ECO:0000259" key="9">
    <source>
        <dbReference type="SMART" id="SM00965"/>
    </source>
</evidence>
<dbReference type="Gene3D" id="2.40.170.20">
    <property type="entry name" value="TonB-dependent receptor, beta-barrel domain"/>
    <property type="match status" value="1"/>
</dbReference>
<reference evidence="10 11" key="1">
    <citation type="submission" date="2018-06" db="EMBL/GenBank/DDBJ databases">
        <title>Three novel Pseudomonas species isolated from symptomatic oak.</title>
        <authorList>
            <person name="Bueno-Gonzalez V."/>
            <person name="Brady C."/>
        </authorList>
    </citation>
    <scope>NUCLEOTIDE SEQUENCE [LARGE SCALE GENOMIC DNA]</scope>
    <source>
        <strain evidence="10 11">P6B</strain>
    </source>
</reference>
<dbReference type="InterPro" id="IPR011662">
    <property type="entry name" value="Secretin/TonB_short_N"/>
</dbReference>
<dbReference type="RefSeq" id="WP_131197218.1">
    <property type="nucleotide sequence ID" value="NZ_QJUL01000002.1"/>
</dbReference>
<evidence type="ECO:0000256" key="4">
    <source>
        <dbReference type="ARBA" id="ARBA00022692"/>
    </source>
</evidence>
<comment type="subcellular location">
    <subcellularLocation>
        <location evidence="1 7">Cell outer membrane</location>
        <topology evidence="1 7">Multi-pass membrane protein</topology>
    </subcellularLocation>
</comment>
<feature type="chain" id="PRO_5020410890" evidence="8">
    <location>
        <begin position="34"/>
        <end position="939"/>
    </location>
</feature>
<dbReference type="Proteomes" id="UP000293172">
    <property type="component" value="Unassembled WGS sequence"/>
</dbReference>
<evidence type="ECO:0000313" key="11">
    <source>
        <dbReference type="Proteomes" id="UP000293172"/>
    </source>
</evidence>
<keyword evidence="3 7" id="KW-1134">Transmembrane beta strand</keyword>
<feature type="signal peptide" evidence="8">
    <location>
        <begin position="1"/>
        <end position="33"/>
    </location>
</feature>
<dbReference type="Gene3D" id="2.170.130.10">
    <property type="entry name" value="TonB-dependent receptor, plug domain"/>
    <property type="match status" value="1"/>
</dbReference>
<keyword evidence="6 7" id="KW-0998">Cell outer membrane</keyword>
<dbReference type="GO" id="GO:0009279">
    <property type="term" value="C:cell outer membrane"/>
    <property type="evidence" value="ECO:0007669"/>
    <property type="project" value="UniProtKB-SubCell"/>
</dbReference>
<dbReference type="SMART" id="SM00965">
    <property type="entry name" value="STN"/>
    <property type="match status" value="1"/>
</dbReference>
<comment type="caution">
    <text evidence="10">The sequence shown here is derived from an EMBL/GenBank/DDBJ whole genome shotgun (WGS) entry which is preliminary data.</text>
</comment>
<evidence type="ECO:0000256" key="6">
    <source>
        <dbReference type="ARBA" id="ARBA00023237"/>
    </source>
</evidence>
<gene>
    <name evidence="10" type="ORF">DNK44_02100</name>
</gene>
<keyword evidence="8" id="KW-0732">Signal</keyword>
<accession>A0A4Q9R9Y4</accession>
<dbReference type="Gene3D" id="3.55.50.30">
    <property type="match status" value="1"/>
</dbReference>
<dbReference type="InterPro" id="IPR036942">
    <property type="entry name" value="Beta-barrel_TonB_sf"/>
</dbReference>
<evidence type="ECO:0000313" key="10">
    <source>
        <dbReference type="EMBL" id="TBU97000.1"/>
    </source>
</evidence>
<evidence type="ECO:0000256" key="2">
    <source>
        <dbReference type="ARBA" id="ARBA00022448"/>
    </source>
</evidence>
<dbReference type="Pfam" id="PF07715">
    <property type="entry name" value="Plug"/>
    <property type="match status" value="1"/>
</dbReference>
<proteinExistence type="inferred from homology"/>
<keyword evidence="2 7" id="KW-0813">Transport</keyword>
<evidence type="ECO:0000256" key="5">
    <source>
        <dbReference type="ARBA" id="ARBA00023136"/>
    </source>
</evidence>
<keyword evidence="10" id="KW-0675">Receptor</keyword>
<feature type="domain" description="Secretin/TonB short N-terminal" evidence="9">
    <location>
        <begin position="71"/>
        <end position="122"/>
    </location>
</feature>